<keyword evidence="2" id="KW-1133">Transmembrane helix</keyword>
<accession>A0A9Q9DSI8</accession>
<dbReference type="EMBL" id="CP089277">
    <property type="protein sequence ID" value="USP78683.1"/>
    <property type="molecule type" value="Genomic_DNA"/>
</dbReference>
<keyword evidence="4" id="KW-1185">Reference proteome</keyword>
<evidence type="ECO:0000256" key="2">
    <source>
        <dbReference type="SAM" id="Phobius"/>
    </source>
</evidence>
<protein>
    <recommendedName>
        <fullName evidence="5">Adhesin domain-containing protein</fullName>
    </recommendedName>
</protein>
<dbReference type="VEuPathDB" id="FungiDB:yc1106_05957"/>
<evidence type="ECO:0000313" key="3">
    <source>
        <dbReference type="EMBL" id="USP78683.1"/>
    </source>
</evidence>
<evidence type="ECO:0000256" key="1">
    <source>
        <dbReference type="SAM" id="MobiDB-lite"/>
    </source>
</evidence>
<dbReference type="Proteomes" id="UP001056012">
    <property type="component" value="Chromosome 4"/>
</dbReference>
<feature type="compositionally biased region" description="Polar residues" evidence="1">
    <location>
        <begin position="145"/>
        <end position="163"/>
    </location>
</feature>
<dbReference type="OrthoDB" id="3539644at2759"/>
<dbReference type="AlphaFoldDB" id="A0A9Q9DSI8"/>
<evidence type="ECO:0000313" key="4">
    <source>
        <dbReference type="Proteomes" id="UP001056012"/>
    </source>
</evidence>
<keyword evidence="2" id="KW-0812">Transmembrane</keyword>
<organism evidence="3 4">
    <name type="scientific">Curvularia clavata</name>
    <dbReference type="NCBI Taxonomy" id="95742"/>
    <lineage>
        <taxon>Eukaryota</taxon>
        <taxon>Fungi</taxon>
        <taxon>Dikarya</taxon>
        <taxon>Ascomycota</taxon>
        <taxon>Pezizomycotina</taxon>
        <taxon>Dothideomycetes</taxon>
        <taxon>Pleosporomycetidae</taxon>
        <taxon>Pleosporales</taxon>
        <taxon>Pleosporineae</taxon>
        <taxon>Pleosporaceae</taxon>
        <taxon>Curvularia</taxon>
    </lineage>
</organism>
<reference evidence="3" key="1">
    <citation type="submission" date="2021-12" db="EMBL/GenBank/DDBJ databases">
        <title>Curvularia clavata genome.</title>
        <authorList>
            <person name="Cao Y."/>
        </authorList>
    </citation>
    <scope>NUCLEOTIDE SEQUENCE</scope>
    <source>
        <strain evidence="3">Yc1106</strain>
    </source>
</reference>
<evidence type="ECO:0008006" key="5">
    <source>
        <dbReference type="Google" id="ProtNLM"/>
    </source>
</evidence>
<feature type="region of interest" description="Disordered" evidence="1">
    <location>
        <begin position="145"/>
        <end position="165"/>
    </location>
</feature>
<keyword evidence="2" id="KW-0472">Membrane</keyword>
<sequence>MYIDTVAANSRSLRPQIIISPSPYNERSTPLLENFIGQRSEAPPTYLEATTPGLYSSRQSTGEGARLLSFDGREAREATFKEDQYEKRSLRQRCMRKSWVKLLVAIFSFVFVVTMLALMAAAVSVRTDKKVSCFEQNRCRVNNTDFSKTPVTAPETSAQSAQADSDRPDLIAIPWPGQAAAAQPSAPVFPIRWPSKCGKEYSVKTEWYDFGKPDELNIQEAIHQLDGSYKRVAGWIHIAEAPAEQAPGTVQVKMSYAVSSTVDVNSIKYAQTPSGLTIGDPSFPDGFDGVRAGKACLGMSVVIYVAPGASIKTLNIASTHMGMQIHSGANFTVTDSTKISLTTGTLDSGALYSRQTHLQTISGSISGKFALLDLLSVTTKSGSVNINVDPQEAAQGSSNPAVFMVDSLSGSIRTDFNRKRIPERDYQTFINTTVGSVDGTFIHGSRTEMNSIAGLVTADILPFKSGDYQSEIYTQTHSGQTSLTLRAPYKAKKVPMTGLVSTHKSTSGGLDVTYPEEWTGHIDGTSLSGALHLQGKELELLNENDTPGKNHVEAKKGNGASTLSFDTTSGGCEIKIGKL</sequence>
<feature type="transmembrane region" description="Helical" evidence="2">
    <location>
        <begin position="99"/>
        <end position="123"/>
    </location>
</feature>
<gene>
    <name evidence="3" type="ORF">yc1106_05957</name>
</gene>
<proteinExistence type="predicted"/>
<name>A0A9Q9DSI8_CURCL</name>